<dbReference type="EMBL" id="CAJVPP010003957">
    <property type="protein sequence ID" value="CAG8640954.1"/>
    <property type="molecule type" value="Genomic_DNA"/>
</dbReference>
<name>A0A9N9H120_FUNMO</name>
<sequence length="528" mass="60404">MGLRKTIIRPLGVIERIFQVNHDIDNYYNVGFLIRYKVPITFPFHTSKFSITIELKNDILNVLYPTLEQVILDHAELAVCFTDLETSNPKFIRLQKIDLSRLIRFEVINDDKDIETLLEKEHSKKFDVEDQTLPLWRIVVGIKSSKKFDPNDPKNWNLIIGLVWHHSVADGRSSLAFYATFNEFLLKELSKNNPSQLKSVITLPKKSKLPFNKTVEQCLGTRPSLFYLIKEGIKEFVLPTTIKMKLTKGCWLGDTPRFSIPKNTTKTFLYSIASKDLKSLVKLSKKHHTTITGLFNVSVLFSAYHHFILASNVDDKLSKNAKKLVPYDSINLCTNINLRPYTTPEVPWTQMGLYASENAHVYKYPRPKYDDKYPELDFWKMSAECREQIIKKGIPDSIERIGITKLIPKGKNAFENTLKKKVNDDIMGREFSISVSNLGKFQKVSSGSKRNSFVNKWKTYDLIFTQSADTFSSGLVISVVSYEKRLTFTISVQAGAVDYKKIVGFGKGIVKCLNTVARNDNVTLQDLA</sequence>
<evidence type="ECO:0000313" key="2">
    <source>
        <dbReference type="Proteomes" id="UP000789375"/>
    </source>
</evidence>
<protein>
    <submittedName>
        <fullName evidence="1">13160_t:CDS:1</fullName>
    </submittedName>
</protein>
<keyword evidence="2" id="KW-1185">Reference proteome</keyword>
<gene>
    <name evidence="1" type="ORF">FMOSSE_LOCUS10984</name>
</gene>
<dbReference type="Proteomes" id="UP000789375">
    <property type="component" value="Unassembled WGS sequence"/>
</dbReference>
<accession>A0A9N9H120</accession>
<evidence type="ECO:0000313" key="1">
    <source>
        <dbReference type="EMBL" id="CAG8640954.1"/>
    </source>
</evidence>
<proteinExistence type="predicted"/>
<comment type="caution">
    <text evidence="1">The sequence shown here is derived from an EMBL/GenBank/DDBJ whole genome shotgun (WGS) entry which is preliminary data.</text>
</comment>
<dbReference type="PANTHER" id="PTHR28037:SF1">
    <property type="entry name" value="ALCOHOL O-ACETYLTRANSFERASE 1-RELATED"/>
    <property type="match status" value="1"/>
</dbReference>
<reference evidence="1" key="1">
    <citation type="submission" date="2021-06" db="EMBL/GenBank/DDBJ databases">
        <authorList>
            <person name="Kallberg Y."/>
            <person name="Tangrot J."/>
            <person name="Rosling A."/>
        </authorList>
    </citation>
    <scope>NUCLEOTIDE SEQUENCE</scope>
    <source>
        <strain evidence="1">87-6 pot B 2015</strain>
    </source>
</reference>
<dbReference type="PANTHER" id="PTHR28037">
    <property type="entry name" value="ALCOHOL O-ACETYLTRANSFERASE 1-RELATED"/>
    <property type="match status" value="1"/>
</dbReference>
<dbReference type="AlphaFoldDB" id="A0A9N9H120"/>
<dbReference type="InterPro" id="IPR010828">
    <property type="entry name" value="Atf2/Sli1-like"/>
</dbReference>
<dbReference type="Pfam" id="PF07247">
    <property type="entry name" value="AATase"/>
    <property type="match status" value="1"/>
</dbReference>
<dbReference type="GO" id="GO:0008080">
    <property type="term" value="F:N-acetyltransferase activity"/>
    <property type="evidence" value="ECO:0007669"/>
    <property type="project" value="TreeGrafter"/>
</dbReference>
<dbReference type="InterPro" id="IPR052058">
    <property type="entry name" value="Alcohol_O-acetyltransferase"/>
</dbReference>
<organism evidence="1 2">
    <name type="scientific">Funneliformis mosseae</name>
    <name type="common">Endomycorrhizal fungus</name>
    <name type="synonym">Glomus mosseae</name>
    <dbReference type="NCBI Taxonomy" id="27381"/>
    <lineage>
        <taxon>Eukaryota</taxon>
        <taxon>Fungi</taxon>
        <taxon>Fungi incertae sedis</taxon>
        <taxon>Mucoromycota</taxon>
        <taxon>Glomeromycotina</taxon>
        <taxon>Glomeromycetes</taxon>
        <taxon>Glomerales</taxon>
        <taxon>Glomeraceae</taxon>
        <taxon>Funneliformis</taxon>
    </lineage>
</organism>